<dbReference type="EMBL" id="JAUZEE010000013">
    <property type="protein sequence ID" value="MDP4302680.1"/>
    <property type="molecule type" value="Genomic_DNA"/>
</dbReference>
<dbReference type="Proteomes" id="UP001235760">
    <property type="component" value="Unassembled WGS sequence"/>
</dbReference>
<proteinExistence type="predicted"/>
<protein>
    <submittedName>
        <fullName evidence="1">DUF932 domain-containing protein</fullName>
    </submittedName>
</protein>
<comment type="caution">
    <text evidence="1">The sequence shown here is derived from an EMBL/GenBank/DDBJ whole genome shotgun (WGS) entry which is preliminary data.</text>
</comment>
<sequence length="296" mass="33076">MHPFTPSASTPSTRPQLATRFARNTRVHRSDTPLDDEQLRLAAPSIFAEGKHASRSERYTYIPTIEVLRGLKREGFEPFMVAQSQSRIEGKTAYTKHLIRMRHAGQVQARGRDSEANEIILINSHDGASAYQMPAGVFRFVCCNGLVVGQVARDIRIPHKGHIEHEVIEGAYRVLEDFAAVNESTAQMKAIRMDEPEERAFATAALALRFGETVDGQHPAPVSVDQLMMPRRFEDIGPSLWHTFQRVQENALRGGLPGRSAQGRRIETRPVGSIDRSVSLNCALWILAEEMRGLKA</sequence>
<name>A0ABT9G896_LEPDI</name>
<dbReference type="Pfam" id="PF06067">
    <property type="entry name" value="DUF932"/>
    <property type="match status" value="1"/>
</dbReference>
<accession>A0ABT9G896</accession>
<gene>
    <name evidence="1" type="ORF">Q8X39_18740</name>
</gene>
<keyword evidence="2" id="KW-1185">Reference proteome</keyword>
<organism evidence="1 2">
    <name type="scientific">Leptothrix discophora</name>
    <dbReference type="NCBI Taxonomy" id="89"/>
    <lineage>
        <taxon>Bacteria</taxon>
        <taxon>Pseudomonadati</taxon>
        <taxon>Pseudomonadota</taxon>
        <taxon>Betaproteobacteria</taxon>
        <taxon>Burkholderiales</taxon>
        <taxon>Sphaerotilaceae</taxon>
        <taxon>Leptothrix</taxon>
    </lineage>
</organism>
<evidence type="ECO:0000313" key="2">
    <source>
        <dbReference type="Proteomes" id="UP001235760"/>
    </source>
</evidence>
<evidence type="ECO:0000313" key="1">
    <source>
        <dbReference type="EMBL" id="MDP4302680.1"/>
    </source>
</evidence>
<dbReference type="RefSeq" id="WP_305751216.1">
    <property type="nucleotide sequence ID" value="NZ_JAUZEE010000013.1"/>
</dbReference>
<reference evidence="1 2" key="1">
    <citation type="submission" date="2023-08" db="EMBL/GenBank/DDBJ databases">
        <authorList>
            <person name="Roldan D.M."/>
            <person name="Menes R.J."/>
        </authorList>
    </citation>
    <scope>NUCLEOTIDE SEQUENCE [LARGE SCALE GENOMIC DNA]</scope>
    <source>
        <strain evidence="1 2">CCM 2812</strain>
    </source>
</reference>
<dbReference type="InterPro" id="IPR026325">
    <property type="entry name" value="DUF932"/>
</dbReference>